<evidence type="ECO:0000313" key="2">
    <source>
        <dbReference type="Proteomes" id="UP001622370"/>
    </source>
</evidence>
<name>A0ABW8Q8C0_9FLAO</name>
<sequence length="80" mass="9657">MAKILSEYFFFKNEFFPNRLTKKNAEKIVRSRLYLYGIYGEIHDHSEFFQLDIDSSEIFSAIFKKAIEYIEKKYPELSDD</sequence>
<dbReference type="RefSeq" id="WP_405259273.1">
    <property type="nucleotide sequence ID" value="NZ_JBJGWE010000001.1"/>
</dbReference>
<keyword evidence="2" id="KW-1185">Reference proteome</keyword>
<gene>
    <name evidence="1" type="ORF">ACI76L_02315</name>
</gene>
<dbReference type="EMBL" id="JBJGWJ010000001">
    <property type="protein sequence ID" value="MFK8292609.1"/>
    <property type="molecule type" value="Genomic_DNA"/>
</dbReference>
<accession>A0ABW8Q8C0</accession>
<reference evidence="1 2" key="1">
    <citation type="journal article" date="2016" name="Sci. Rep.">
        <title>Whole genome sequencing identifies a novel species of the genus Capnocytophaga isolated from dog and cat bite wounds in humans.</title>
        <authorList>
            <person name="Zangenah S."/>
            <person name="Abbasi N."/>
            <person name="Andersson A.F."/>
            <person name="Bergman P."/>
        </authorList>
    </citation>
    <scope>NUCLEOTIDE SEQUENCE [LARGE SCALE GENOMIC DNA]</scope>
    <source>
        <strain evidence="1 2">W5</strain>
    </source>
</reference>
<proteinExistence type="predicted"/>
<dbReference type="Proteomes" id="UP001622370">
    <property type="component" value="Unassembled WGS sequence"/>
</dbReference>
<evidence type="ECO:0000313" key="1">
    <source>
        <dbReference type="EMBL" id="MFK8292609.1"/>
    </source>
</evidence>
<evidence type="ECO:0008006" key="3">
    <source>
        <dbReference type="Google" id="ProtNLM"/>
    </source>
</evidence>
<organism evidence="1 2">
    <name type="scientific">Capnocytophaga stomatis</name>
    <dbReference type="NCBI Taxonomy" id="1848904"/>
    <lineage>
        <taxon>Bacteria</taxon>
        <taxon>Pseudomonadati</taxon>
        <taxon>Bacteroidota</taxon>
        <taxon>Flavobacteriia</taxon>
        <taxon>Flavobacteriales</taxon>
        <taxon>Flavobacteriaceae</taxon>
        <taxon>Capnocytophaga</taxon>
    </lineage>
</organism>
<comment type="caution">
    <text evidence="1">The sequence shown here is derived from an EMBL/GenBank/DDBJ whole genome shotgun (WGS) entry which is preliminary data.</text>
</comment>
<protein>
    <recommendedName>
        <fullName evidence="3">HEPN domain-containing protein</fullName>
    </recommendedName>
</protein>